<evidence type="ECO:0000313" key="12">
    <source>
        <dbReference type="RefSeq" id="XP_014673845.1"/>
    </source>
</evidence>
<feature type="region of interest" description="Disordered" evidence="10">
    <location>
        <begin position="1"/>
        <end position="89"/>
    </location>
</feature>
<evidence type="ECO:0000256" key="9">
    <source>
        <dbReference type="ARBA" id="ARBA00031981"/>
    </source>
</evidence>
<keyword evidence="7" id="KW-0539">Nucleus</keyword>
<evidence type="ECO:0000256" key="5">
    <source>
        <dbReference type="ARBA" id="ARBA00023159"/>
    </source>
</evidence>
<dbReference type="GeneID" id="106814083"/>
<evidence type="ECO:0000256" key="7">
    <source>
        <dbReference type="ARBA" id="ARBA00023242"/>
    </source>
</evidence>
<dbReference type="InterPro" id="IPR021019">
    <property type="entry name" value="Mediator_Med30_met"/>
</dbReference>
<dbReference type="Pfam" id="PF11315">
    <property type="entry name" value="Med30"/>
    <property type="match status" value="1"/>
</dbReference>
<keyword evidence="4" id="KW-0805">Transcription regulation</keyword>
<comment type="similarity">
    <text evidence="2">Belongs to the Mediator complex subunit 30 family.</text>
</comment>
<accession>A0ABM1ENS4</accession>
<keyword evidence="6" id="KW-0804">Transcription</keyword>
<evidence type="ECO:0000256" key="8">
    <source>
        <dbReference type="ARBA" id="ARBA00025687"/>
    </source>
</evidence>
<dbReference type="PANTHER" id="PTHR31705">
    <property type="entry name" value="MEDIATOR OF RNA POLYMERASE II TRANSCRIPTION SUBUNIT 30"/>
    <property type="match status" value="1"/>
</dbReference>
<dbReference type="RefSeq" id="XP_014673845.1">
    <property type="nucleotide sequence ID" value="XM_014818359.1"/>
</dbReference>
<dbReference type="Proteomes" id="UP000695022">
    <property type="component" value="Unplaced"/>
</dbReference>
<organism evidence="11 12">
    <name type="scientific">Priapulus caudatus</name>
    <name type="common">Priapulid worm</name>
    <dbReference type="NCBI Taxonomy" id="37621"/>
    <lineage>
        <taxon>Eukaryota</taxon>
        <taxon>Metazoa</taxon>
        <taxon>Ecdysozoa</taxon>
        <taxon>Scalidophora</taxon>
        <taxon>Priapulida</taxon>
        <taxon>Priapulimorpha</taxon>
        <taxon>Priapulimorphida</taxon>
        <taxon>Priapulidae</taxon>
        <taxon>Priapulus</taxon>
    </lineage>
</organism>
<evidence type="ECO:0000256" key="10">
    <source>
        <dbReference type="SAM" id="MobiDB-lite"/>
    </source>
</evidence>
<dbReference type="PANTHER" id="PTHR31705:SF4">
    <property type="entry name" value="MEDIATOR OF RNA POLYMERASE II TRANSCRIPTION SUBUNIT 30"/>
    <property type="match status" value="1"/>
</dbReference>
<feature type="compositionally biased region" description="Low complexity" evidence="10">
    <location>
        <begin position="73"/>
        <end position="89"/>
    </location>
</feature>
<feature type="compositionally biased region" description="Polar residues" evidence="10">
    <location>
        <begin position="58"/>
        <end position="71"/>
    </location>
</feature>
<proteinExistence type="inferred from homology"/>
<protein>
    <recommendedName>
        <fullName evidence="3">Mediator of RNA polymerase II transcription subunit 30</fullName>
    </recommendedName>
    <alternativeName>
        <fullName evidence="9">Mediator complex subunit 30</fullName>
    </alternativeName>
</protein>
<feature type="compositionally biased region" description="Low complexity" evidence="10">
    <location>
        <begin position="10"/>
        <end position="46"/>
    </location>
</feature>
<evidence type="ECO:0000256" key="4">
    <source>
        <dbReference type="ARBA" id="ARBA00023015"/>
    </source>
</evidence>
<name>A0ABM1ENS4_PRICU</name>
<evidence type="ECO:0000256" key="6">
    <source>
        <dbReference type="ARBA" id="ARBA00023163"/>
    </source>
</evidence>
<comment type="function">
    <text evidence="8">Component of the Mediator complex, a coactivator involved in the regulated transcription of nearly all RNA polymerase II-dependent genes. Mediator functions as a bridge to convey information from gene-specific regulatory proteins to the basal RNA polymerase II transcription machinery. Mediator is recruited to promoters by direct interactions with regulatory proteins and serves as a scaffold for the assembly of a functional preinitiation complex with RNA polymerase II and the general transcription factors.</text>
</comment>
<sequence>MAGHAGPGHQSQLQQMQQMYNMGEQQQQQPPQQQQQQQQVPTTTIQAHSVVSPGFHSPPQSQTPGTISQSGDGAAAAGRQAAAPQASASPAHNTAWLCRMGQEMVQDIVTRTHEIFQLLRTMQLPTGSDTVRSQQAQERLAKLKPEQLKQVSLYFRKLRAIYDKCNEQADFTDIETFVPLRDEEQQRPEERPVSDIVKYQSEDYKEIVAQLTAKNRQIKEVINYLRDIIWEINTMLATRKWLD</sequence>
<keyword evidence="11" id="KW-1185">Reference proteome</keyword>
<comment type="subcellular location">
    <subcellularLocation>
        <location evidence="1">Nucleus</location>
    </subcellularLocation>
</comment>
<gene>
    <name evidence="12" type="primary">LOC106814083</name>
</gene>
<reference evidence="12" key="1">
    <citation type="submission" date="2025-08" db="UniProtKB">
        <authorList>
            <consortium name="RefSeq"/>
        </authorList>
    </citation>
    <scope>IDENTIFICATION</scope>
</reference>
<evidence type="ECO:0000256" key="3">
    <source>
        <dbReference type="ARBA" id="ARBA00019664"/>
    </source>
</evidence>
<evidence type="ECO:0000313" key="11">
    <source>
        <dbReference type="Proteomes" id="UP000695022"/>
    </source>
</evidence>
<keyword evidence="5" id="KW-0010">Activator</keyword>
<evidence type="ECO:0000256" key="1">
    <source>
        <dbReference type="ARBA" id="ARBA00004123"/>
    </source>
</evidence>
<evidence type="ECO:0000256" key="2">
    <source>
        <dbReference type="ARBA" id="ARBA00010606"/>
    </source>
</evidence>